<accession>A0ABW5FJ04</accession>
<keyword evidence="2" id="KW-1185">Reference proteome</keyword>
<gene>
    <name evidence="1" type="ORF">ACFSXZ_01425</name>
</gene>
<proteinExistence type="predicted"/>
<evidence type="ECO:0000313" key="2">
    <source>
        <dbReference type="Proteomes" id="UP001597417"/>
    </source>
</evidence>
<name>A0ABW5FJ04_9PSEU</name>
<sequence>MTIYSSELDLPDEIYWGALKVGPIVTVEAITLALRRANMDGARLRSVPRRRDGQTGAPFGSAGTKLLDSLDAVVVSRSERAFEQWFSEVLDTAGVPHGQSPTVQSGSRTLRLDFVSRDQQT</sequence>
<dbReference type="EMBL" id="JBHUKR010000002">
    <property type="protein sequence ID" value="MFD2414978.1"/>
    <property type="molecule type" value="Genomic_DNA"/>
</dbReference>
<protein>
    <submittedName>
        <fullName evidence="1">Uncharacterized protein</fullName>
    </submittedName>
</protein>
<evidence type="ECO:0000313" key="1">
    <source>
        <dbReference type="EMBL" id="MFD2414978.1"/>
    </source>
</evidence>
<reference evidence="2" key="1">
    <citation type="journal article" date="2019" name="Int. J. Syst. Evol. Microbiol.">
        <title>The Global Catalogue of Microorganisms (GCM) 10K type strain sequencing project: providing services to taxonomists for standard genome sequencing and annotation.</title>
        <authorList>
            <consortium name="The Broad Institute Genomics Platform"/>
            <consortium name="The Broad Institute Genome Sequencing Center for Infectious Disease"/>
            <person name="Wu L."/>
            <person name="Ma J."/>
        </authorList>
    </citation>
    <scope>NUCLEOTIDE SEQUENCE [LARGE SCALE GENOMIC DNA]</scope>
    <source>
        <strain evidence="2">CGMCC 4.7645</strain>
    </source>
</reference>
<dbReference type="Proteomes" id="UP001597417">
    <property type="component" value="Unassembled WGS sequence"/>
</dbReference>
<comment type="caution">
    <text evidence="1">The sequence shown here is derived from an EMBL/GenBank/DDBJ whole genome shotgun (WGS) entry which is preliminary data.</text>
</comment>
<organism evidence="1 2">
    <name type="scientific">Amycolatopsis pigmentata</name>
    <dbReference type="NCBI Taxonomy" id="450801"/>
    <lineage>
        <taxon>Bacteria</taxon>
        <taxon>Bacillati</taxon>
        <taxon>Actinomycetota</taxon>
        <taxon>Actinomycetes</taxon>
        <taxon>Pseudonocardiales</taxon>
        <taxon>Pseudonocardiaceae</taxon>
        <taxon>Amycolatopsis</taxon>
    </lineage>
</organism>
<dbReference type="RefSeq" id="WP_378260325.1">
    <property type="nucleotide sequence ID" value="NZ_JBHUKR010000002.1"/>
</dbReference>